<evidence type="ECO:0000256" key="1">
    <source>
        <dbReference type="ARBA" id="ARBA00022679"/>
    </source>
</evidence>
<evidence type="ECO:0000256" key="3">
    <source>
        <dbReference type="ARBA" id="ARBA00023157"/>
    </source>
</evidence>
<keyword evidence="4 5" id="KW-0326">Glycosidase</keyword>
<dbReference type="InterPro" id="IPR013320">
    <property type="entry name" value="ConA-like_dom_sf"/>
</dbReference>
<dbReference type="Proteomes" id="UP001497444">
    <property type="component" value="Chromosome 19"/>
</dbReference>
<evidence type="ECO:0000313" key="8">
    <source>
        <dbReference type="Proteomes" id="UP001497444"/>
    </source>
</evidence>
<evidence type="ECO:0000313" key="7">
    <source>
        <dbReference type="EMBL" id="CAK9267308.1"/>
    </source>
</evidence>
<dbReference type="PROSITE" id="PS51762">
    <property type="entry name" value="GH16_2"/>
    <property type="match status" value="1"/>
</dbReference>
<dbReference type="Pfam" id="PF00722">
    <property type="entry name" value="Glyco_hydro_16"/>
    <property type="match status" value="1"/>
</dbReference>
<dbReference type="EMBL" id="OZ020114">
    <property type="protein sequence ID" value="CAK9267308.1"/>
    <property type="molecule type" value="Genomic_DNA"/>
</dbReference>
<evidence type="ECO:0000256" key="5">
    <source>
        <dbReference type="RuleBase" id="RU361120"/>
    </source>
</evidence>
<keyword evidence="3" id="KW-1015">Disulfide bond</keyword>
<keyword evidence="1 5" id="KW-0808">Transferase</keyword>
<keyword evidence="5" id="KW-0964">Secreted</keyword>
<keyword evidence="5" id="KW-0052">Apoplast</keyword>
<protein>
    <recommendedName>
        <fullName evidence="5">Xyloglucan endotransglucosylase/hydrolase</fullName>
        <ecNumber evidence="5">2.4.1.207</ecNumber>
    </recommendedName>
</protein>
<name>A0ABP0WK97_9BRYO</name>
<feature type="domain" description="GH16" evidence="6">
    <location>
        <begin position="45"/>
        <end position="264"/>
    </location>
</feature>
<proteinExistence type="inferred from homology"/>
<dbReference type="InterPro" id="IPR010713">
    <property type="entry name" value="XET_C"/>
</dbReference>
<reference evidence="7" key="1">
    <citation type="submission" date="2024-02" db="EMBL/GenBank/DDBJ databases">
        <authorList>
            <consortium name="ELIXIR-Norway"/>
            <consortium name="Elixir Norway"/>
        </authorList>
    </citation>
    <scope>NUCLEOTIDE SEQUENCE</scope>
</reference>
<organism evidence="7 8">
    <name type="scientific">Sphagnum jensenii</name>
    <dbReference type="NCBI Taxonomy" id="128206"/>
    <lineage>
        <taxon>Eukaryota</taxon>
        <taxon>Viridiplantae</taxon>
        <taxon>Streptophyta</taxon>
        <taxon>Embryophyta</taxon>
        <taxon>Bryophyta</taxon>
        <taxon>Sphagnophytina</taxon>
        <taxon>Sphagnopsida</taxon>
        <taxon>Sphagnales</taxon>
        <taxon>Sphagnaceae</taxon>
        <taxon>Sphagnum</taxon>
    </lineage>
</organism>
<dbReference type="Pfam" id="PF06955">
    <property type="entry name" value="XET_C"/>
    <property type="match status" value="1"/>
</dbReference>
<keyword evidence="8" id="KW-1185">Reference proteome</keyword>
<gene>
    <name evidence="7" type="ORF">CSSPJE1EN1_LOCUS12786</name>
</gene>
<dbReference type="InterPro" id="IPR044791">
    <property type="entry name" value="Beta-glucanase/XTH"/>
</dbReference>
<dbReference type="Gene3D" id="2.60.120.200">
    <property type="match status" value="1"/>
</dbReference>
<keyword evidence="2 5" id="KW-0378">Hydrolase</keyword>
<dbReference type="SUPFAM" id="SSF49899">
    <property type="entry name" value="Concanavalin A-like lectins/glucanases"/>
    <property type="match status" value="1"/>
</dbReference>
<comment type="subcellular location">
    <subcellularLocation>
        <location evidence="5">Secreted</location>
        <location evidence="5">Cell wall</location>
    </subcellularLocation>
    <subcellularLocation>
        <location evidence="5">Secreted</location>
        <location evidence="5">Extracellular space</location>
        <location evidence="5">Apoplast</location>
    </subcellularLocation>
</comment>
<dbReference type="CDD" id="cd02176">
    <property type="entry name" value="GH16_XET"/>
    <property type="match status" value="1"/>
</dbReference>
<sequence length="365" mass="41757">MGFNSRMRYDRGSVLLRVLEATRRSNEYYYRRLLLQLALVLALLAVKAHCSRPEVRAGGGGGAAAAGRAKYVESTFRRHFWSTADADHYKLSEDGEEAELVLDRVAASGFASNTRYLFGRISIQMKVHPGDSAGTVTTFYTSSLSGKHDELDFEFLGNEVGKPYVLQTNVYASGVGDREQRIKLWFDPTADFHTYSIHWNKKIIIFMVDETPIRIYKNNEDLGVPYPCRQPMSVFASMWNGEDWATQSGAIKLNWSKSPFKARYRHYDVEGCEVPWYKGEVTPCTSRKSDVLLKRATIQHLNIEQLVRLQWVTENMLVYDYCTDVYRYPKPHPECSRNSGLQDSGQDLEASNNFFYLDPSHTSSW</sequence>
<comment type="function">
    <text evidence="5">Catalyzes xyloglucan endohydrolysis (XEH) and/or endotransglycosylation (XET). Cleaves and religates xyloglucan polymers, an essential constituent of the primary cell wall, and thereby participates in cell wall construction of growing tissues.</text>
</comment>
<comment type="PTM">
    <text evidence="5">Contains at least one intrachain disulfide bond essential for its enzymatic activity.</text>
</comment>
<dbReference type="PANTHER" id="PTHR31062">
    <property type="entry name" value="XYLOGLUCAN ENDOTRANSGLUCOSYLASE/HYDROLASE PROTEIN 8-RELATED"/>
    <property type="match status" value="1"/>
</dbReference>
<evidence type="ECO:0000259" key="6">
    <source>
        <dbReference type="PROSITE" id="PS51762"/>
    </source>
</evidence>
<keyword evidence="5" id="KW-0134">Cell wall</keyword>
<dbReference type="EC" id="2.4.1.207" evidence="5"/>
<evidence type="ECO:0000256" key="4">
    <source>
        <dbReference type="ARBA" id="ARBA00023295"/>
    </source>
</evidence>
<dbReference type="InterPro" id="IPR016455">
    <property type="entry name" value="XTH"/>
</dbReference>
<keyword evidence="5" id="KW-0961">Cell wall biogenesis/degradation</keyword>
<comment type="similarity">
    <text evidence="5">Belongs to the glycosyl hydrolase 16 family.</text>
</comment>
<evidence type="ECO:0000256" key="2">
    <source>
        <dbReference type="ARBA" id="ARBA00022801"/>
    </source>
</evidence>
<accession>A0ABP0WK97</accession>
<dbReference type="InterPro" id="IPR000757">
    <property type="entry name" value="Beta-glucanase-like"/>
</dbReference>